<feature type="transmembrane region" description="Helical" evidence="1">
    <location>
        <begin position="528"/>
        <end position="551"/>
    </location>
</feature>
<accession>A0A3R5QY59</accession>
<evidence type="ECO:0000313" key="3">
    <source>
        <dbReference type="Proteomes" id="UP000286268"/>
    </source>
</evidence>
<protein>
    <submittedName>
        <fullName evidence="2">Uncharacterized protein</fullName>
    </submittedName>
</protein>
<feature type="transmembrane region" description="Helical" evidence="1">
    <location>
        <begin position="333"/>
        <end position="352"/>
    </location>
</feature>
<feature type="transmembrane region" description="Helical" evidence="1">
    <location>
        <begin position="503"/>
        <end position="521"/>
    </location>
</feature>
<dbReference type="RefSeq" id="WP_128215728.1">
    <property type="nucleotide sequence ID" value="NZ_CP025746.1"/>
</dbReference>
<dbReference type="OrthoDB" id="9836775at2"/>
<dbReference type="Proteomes" id="UP000286268">
    <property type="component" value="Chromosome"/>
</dbReference>
<evidence type="ECO:0000256" key="1">
    <source>
        <dbReference type="SAM" id="Phobius"/>
    </source>
</evidence>
<keyword evidence="1" id="KW-0812">Transmembrane</keyword>
<feature type="transmembrane region" description="Helical" evidence="1">
    <location>
        <begin position="557"/>
        <end position="576"/>
    </location>
</feature>
<dbReference type="KEGG" id="cmah:C1I91_27180"/>
<name>A0A3R5QY59_9CLOT</name>
<keyword evidence="3" id="KW-1185">Reference proteome</keyword>
<reference evidence="2 3" key="1">
    <citation type="submission" date="2018-01" db="EMBL/GenBank/DDBJ databases">
        <title>Genome Sequencing and Assembly of Anaerobacter polyendosporus strain CT4.</title>
        <authorList>
            <person name="Tachaapaikoon C."/>
            <person name="Sutheeworapong S."/>
            <person name="Jenjaroenpun P."/>
            <person name="Wongsurawat T."/>
            <person name="Nookeaw I."/>
            <person name="Cheawchanlertfa P."/>
            <person name="Kosugi A."/>
            <person name="Cheevadhanarak S."/>
            <person name="Ratanakhanokchai K."/>
        </authorList>
    </citation>
    <scope>NUCLEOTIDE SEQUENCE [LARGE SCALE GENOMIC DNA]</scope>
    <source>
        <strain evidence="2 3">CT4</strain>
    </source>
</reference>
<dbReference type="EMBL" id="CP025746">
    <property type="protein sequence ID" value="QAA35034.1"/>
    <property type="molecule type" value="Genomic_DNA"/>
</dbReference>
<proteinExistence type="predicted"/>
<feature type="transmembrane region" description="Helical" evidence="1">
    <location>
        <begin position="12"/>
        <end position="32"/>
    </location>
</feature>
<feature type="transmembrane region" description="Helical" evidence="1">
    <location>
        <begin position="301"/>
        <end position="321"/>
    </location>
</feature>
<keyword evidence="1" id="KW-1133">Transmembrane helix</keyword>
<feature type="transmembrane region" description="Helical" evidence="1">
    <location>
        <begin position="217"/>
        <end position="239"/>
    </location>
</feature>
<sequence length="588" mass="68961">MRGKLVLDKKHYFIFLIIFLAVICGYINTTYVKYINVRIYFLDVAQDKIEPLNNNNIRVINSYNNEFHSKYKNILISPENSKEYIYRMEVKSKNNEYKNLNTIYEEYRDGLMKRGAFFISNSNYINEDMTNIKVKNIAFNLMMGIIFIFVIRFLEKVINNTRYVFIKEKCPYTLLALVYFLSSMIKVSVVLIALLISFGIIANIIKRNIDKKQQLLLLFKVSVIFKVVAIIGFNLINYIKYKTLYNYTQPDELFYYSTADYLYQRILNISHLRILELTNGNRQFGYNLFLGLLKVLNNGDILISAKVVNLLIGLVFIFIMYEFSYKLLREHKVAIMTAYMMAILLTFSLFSSIALRDVLLSLLICLLLKEIIIENGKYTIKKLVRIMIISIALCSLRIFVFMIIALLLALYKTVQYGRKRSISIVFTALGLVSLAFIFIILAGRFYRLSMFNFIYPYIRRVGLLGYIKGLVLSSVNLDFIVNIGGTIYTSPKALILRMLYPDTLFLIITFPFMILGFFSLFRRVKDISVIIIIMFVSLITIYTIQYGGWFLRIQLQIFPYQYMVISLGIFEVFKNVRFKFVDRFKNYI</sequence>
<organism evidence="2 3">
    <name type="scientific">Clostridium manihotivorum</name>
    <dbReference type="NCBI Taxonomy" id="2320868"/>
    <lineage>
        <taxon>Bacteria</taxon>
        <taxon>Bacillati</taxon>
        <taxon>Bacillota</taxon>
        <taxon>Clostridia</taxon>
        <taxon>Eubacteriales</taxon>
        <taxon>Clostridiaceae</taxon>
        <taxon>Clostridium</taxon>
    </lineage>
</organism>
<feature type="transmembrane region" description="Helical" evidence="1">
    <location>
        <begin position="463"/>
        <end position="483"/>
    </location>
</feature>
<keyword evidence="1" id="KW-0472">Membrane</keyword>
<feature type="transmembrane region" description="Helical" evidence="1">
    <location>
        <begin position="174"/>
        <end position="205"/>
    </location>
</feature>
<feature type="transmembrane region" description="Helical" evidence="1">
    <location>
        <begin position="386"/>
        <end position="410"/>
    </location>
</feature>
<evidence type="ECO:0000313" key="2">
    <source>
        <dbReference type="EMBL" id="QAA35034.1"/>
    </source>
</evidence>
<gene>
    <name evidence="2" type="ORF">C1I91_27180</name>
</gene>
<feature type="transmembrane region" description="Helical" evidence="1">
    <location>
        <begin position="422"/>
        <end position="442"/>
    </location>
</feature>
<dbReference type="AlphaFoldDB" id="A0A3R5QY59"/>
<feature type="transmembrane region" description="Helical" evidence="1">
    <location>
        <begin position="137"/>
        <end position="154"/>
    </location>
</feature>